<keyword evidence="2" id="KW-1185">Reference proteome</keyword>
<protein>
    <submittedName>
        <fullName evidence="1">Uncharacterized protein</fullName>
    </submittedName>
</protein>
<dbReference type="OrthoDB" id="1262810at2759"/>
<reference evidence="1" key="1">
    <citation type="journal article" date="2021" name="New Phytol.">
        <title>Evolutionary innovations through gain and loss of genes in the ectomycorrhizal Boletales.</title>
        <authorList>
            <person name="Wu G."/>
            <person name="Miyauchi S."/>
            <person name="Morin E."/>
            <person name="Kuo A."/>
            <person name="Drula E."/>
            <person name="Varga T."/>
            <person name="Kohler A."/>
            <person name="Feng B."/>
            <person name="Cao Y."/>
            <person name="Lipzen A."/>
            <person name="Daum C."/>
            <person name="Hundley H."/>
            <person name="Pangilinan J."/>
            <person name="Johnson J."/>
            <person name="Barry K."/>
            <person name="LaButti K."/>
            <person name="Ng V."/>
            <person name="Ahrendt S."/>
            <person name="Min B."/>
            <person name="Choi I.G."/>
            <person name="Park H."/>
            <person name="Plett J.M."/>
            <person name="Magnuson J."/>
            <person name="Spatafora J.W."/>
            <person name="Nagy L.G."/>
            <person name="Henrissat B."/>
            <person name="Grigoriev I.V."/>
            <person name="Yang Z.L."/>
            <person name="Xu J."/>
            <person name="Martin F.M."/>
        </authorList>
    </citation>
    <scope>NUCLEOTIDE SEQUENCE</scope>
    <source>
        <strain evidence="1">KKN 215</strain>
    </source>
</reference>
<evidence type="ECO:0000313" key="2">
    <source>
        <dbReference type="Proteomes" id="UP000813824"/>
    </source>
</evidence>
<gene>
    <name evidence="1" type="ORF">BXZ70DRAFT_911757</name>
</gene>
<organism evidence="1 2">
    <name type="scientific">Cristinia sonorae</name>
    <dbReference type="NCBI Taxonomy" id="1940300"/>
    <lineage>
        <taxon>Eukaryota</taxon>
        <taxon>Fungi</taxon>
        <taxon>Dikarya</taxon>
        <taxon>Basidiomycota</taxon>
        <taxon>Agaricomycotina</taxon>
        <taxon>Agaricomycetes</taxon>
        <taxon>Agaricomycetidae</taxon>
        <taxon>Agaricales</taxon>
        <taxon>Pleurotineae</taxon>
        <taxon>Stephanosporaceae</taxon>
        <taxon>Cristinia</taxon>
    </lineage>
</organism>
<comment type="caution">
    <text evidence="1">The sequence shown here is derived from an EMBL/GenBank/DDBJ whole genome shotgun (WGS) entry which is preliminary data.</text>
</comment>
<dbReference type="EMBL" id="JAEVFJ010000001">
    <property type="protein sequence ID" value="KAH8107621.1"/>
    <property type="molecule type" value="Genomic_DNA"/>
</dbReference>
<evidence type="ECO:0000313" key="1">
    <source>
        <dbReference type="EMBL" id="KAH8107621.1"/>
    </source>
</evidence>
<sequence>MGQTCDHGQRELIISKKIAQLLDLEPAAVLLALTMPLNQASNIFTHLYHIPVVSERDRETEYYSRRAESADSVPFSFDRKASDRAYSEAEVQPSRSAPTNIMDVFGAAERPLKGSGSKVSLVHGHKYHLNYGFGTVDVSEARERGFFSSLHSFPAPIIIPTNSKDSSWVTSVLGEFYVFEALKNNLSGFALENWTSKLRGKIPKFQAFNERSRAAFTYSDTKGKLTEVLYGTQVRKQWGPKWPTYHLDVKTTEGPSTRFVLTEDQARTASELTVSNPEVVPKDIYAIVKVENLQSSDRSLRIFPDPHRLIYDRKLQVTSSTVVEIVS</sequence>
<dbReference type="Proteomes" id="UP000813824">
    <property type="component" value="Unassembled WGS sequence"/>
</dbReference>
<name>A0A8K0UXH4_9AGAR</name>
<accession>A0A8K0UXH4</accession>
<dbReference type="AlphaFoldDB" id="A0A8K0UXH4"/>
<proteinExistence type="predicted"/>